<feature type="compositionally biased region" description="Basic and acidic residues" evidence="4">
    <location>
        <begin position="416"/>
        <end position="428"/>
    </location>
</feature>
<dbReference type="SUPFAM" id="SSF48371">
    <property type="entry name" value="ARM repeat"/>
    <property type="match status" value="1"/>
</dbReference>
<evidence type="ECO:0000313" key="6">
    <source>
        <dbReference type="Proteomes" id="UP000603453"/>
    </source>
</evidence>
<dbReference type="Proteomes" id="UP000603453">
    <property type="component" value="Unassembled WGS sequence"/>
</dbReference>
<comment type="caution">
    <text evidence="5">The sequence shown here is derived from an EMBL/GenBank/DDBJ whole genome shotgun (WGS) entry which is preliminary data.</text>
</comment>
<dbReference type="PANTHER" id="PTHR12425:SF5">
    <property type="entry name" value="SYNEMBRYN"/>
    <property type="match status" value="1"/>
</dbReference>
<dbReference type="Gene3D" id="1.25.10.10">
    <property type="entry name" value="Leucine-rich Repeat Variant"/>
    <property type="match status" value="1"/>
</dbReference>
<evidence type="ECO:0000256" key="2">
    <source>
        <dbReference type="ARBA" id="ARBA00022658"/>
    </source>
</evidence>
<keyword evidence="6" id="KW-1185">Reference proteome</keyword>
<accession>A0A8H7RD57</accession>
<evidence type="ECO:0000313" key="5">
    <source>
        <dbReference type="EMBL" id="KAG2208077.1"/>
    </source>
</evidence>
<dbReference type="GO" id="GO:0001965">
    <property type="term" value="F:G-protein alpha-subunit binding"/>
    <property type="evidence" value="ECO:0007669"/>
    <property type="project" value="TreeGrafter"/>
</dbReference>
<reference evidence="5" key="1">
    <citation type="submission" date="2020-12" db="EMBL/GenBank/DDBJ databases">
        <title>Metabolic potential, ecology and presence of endohyphal bacteria is reflected in genomic diversity of Mucoromycotina.</title>
        <authorList>
            <person name="Muszewska A."/>
            <person name="Okrasinska A."/>
            <person name="Steczkiewicz K."/>
            <person name="Drgas O."/>
            <person name="Orlowska M."/>
            <person name="Perlinska-Lenart U."/>
            <person name="Aleksandrzak-Piekarczyk T."/>
            <person name="Szatraj K."/>
            <person name="Zielenkiewicz U."/>
            <person name="Pilsyk S."/>
            <person name="Malc E."/>
            <person name="Mieczkowski P."/>
            <person name="Kruszewska J.S."/>
            <person name="Biernat P."/>
            <person name="Pawlowska J."/>
        </authorList>
    </citation>
    <scope>NUCLEOTIDE SEQUENCE</scope>
    <source>
        <strain evidence="5">WA0000017839</strain>
    </source>
</reference>
<dbReference type="OrthoDB" id="5585685at2759"/>
<dbReference type="Pfam" id="PF10165">
    <property type="entry name" value="Ric8"/>
    <property type="match status" value="1"/>
</dbReference>
<gene>
    <name evidence="5" type="ORF">INT47_010439</name>
</gene>
<evidence type="ECO:0000256" key="3">
    <source>
        <dbReference type="ARBA" id="ARBA00023186"/>
    </source>
</evidence>
<keyword evidence="3" id="KW-0143">Chaperone</keyword>
<feature type="compositionally biased region" description="Polar residues" evidence="4">
    <location>
        <begin position="405"/>
        <end position="415"/>
    </location>
</feature>
<protein>
    <submittedName>
        <fullName evidence="5">Uncharacterized protein</fullName>
    </submittedName>
</protein>
<sequence>MKIKVTTQALSTIRILGRDPVGSKPLFTKEGIRLLTSIAFDHDNNENIKDTTSSREALKCIANCIHLNDSVKVFLEEQDIIGLCLLLMQSDDHLSLETQFLTCRVLFFMTVNRPDLVSRLIHANISAAIAKVYKVLNQNIELLENPTNLIDKDSPINPLTVTSEALKLLFNLLLVDSRTTRGEEGEVGSSEQNLLPGTFEDCLNPVFRLLFNVPFSEPQPLVPPHSQAIHTLMQYPYETIARVWSKSPWAKQGEACCIPIATTLVELLDRSVHTLIPHGDPDDVNGSEQVDATLSPLLLVLRALAEGDSSLSQYMAKRLLPNEKDRMVPVHEGFGLPAYMIRLMTSTMMPLSRDGACETLFVLCDKDATKLTQKVGYGNAIGFLVNKGIAMEAPSSDDTEKEQVNPITGQYVSSEKQPELKDMTDEEKEREAEKLFVLFERLKKTGIIDVENPIAKAMQESQGRFEEVDSSEDE</sequence>
<evidence type="ECO:0000256" key="1">
    <source>
        <dbReference type="ARBA" id="ARBA00009049"/>
    </source>
</evidence>
<feature type="region of interest" description="Disordered" evidence="4">
    <location>
        <begin position="394"/>
        <end position="428"/>
    </location>
</feature>
<organism evidence="5 6">
    <name type="scientific">Mucor saturninus</name>
    <dbReference type="NCBI Taxonomy" id="64648"/>
    <lineage>
        <taxon>Eukaryota</taxon>
        <taxon>Fungi</taxon>
        <taxon>Fungi incertae sedis</taxon>
        <taxon>Mucoromycota</taxon>
        <taxon>Mucoromycotina</taxon>
        <taxon>Mucoromycetes</taxon>
        <taxon>Mucorales</taxon>
        <taxon>Mucorineae</taxon>
        <taxon>Mucoraceae</taxon>
        <taxon>Mucor</taxon>
    </lineage>
</organism>
<comment type="similarity">
    <text evidence="1">Belongs to the synembryn family.</text>
</comment>
<evidence type="ECO:0000256" key="4">
    <source>
        <dbReference type="SAM" id="MobiDB-lite"/>
    </source>
</evidence>
<dbReference type="GO" id="GO:0005737">
    <property type="term" value="C:cytoplasm"/>
    <property type="evidence" value="ECO:0007669"/>
    <property type="project" value="TreeGrafter"/>
</dbReference>
<dbReference type="InterPro" id="IPR011989">
    <property type="entry name" value="ARM-like"/>
</dbReference>
<dbReference type="InterPro" id="IPR016024">
    <property type="entry name" value="ARM-type_fold"/>
</dbReference>
<keyword evidence="2" id="KW-0344">Guanine-nucleotide releasing factor</keyword>
<dbReference type="InterPro" id="IPR019318">
    <property type="entry name" value="Gua_nucleotide_exch_fac_Ric8"/>
</dbReference>
<proteinExistence type="inferred from homology"/>
<dbReference type="AlphaFoldDB" id="A0A8H7RD57"/>
<dbReference type="EMBL" id="JAEPRD010000021">
    <property type="protein sequence ID" value="KAG2208077.1"/>
    <property type="molecule type" value="Genomic_DNA"/>
</dbReference>
<dbReference type="PANTHER" id="PTHR12425">
    <property type="entry name" value="SYNEMBRYN"/>
    <property type="match status" value="1"/>
</dbReference>
<name>A0A8H7RD57_9FUNG</name>
<dbReference type="GO" id="GO:0007186">
    <property type="term" value="P:G protein-coupled receptor signaling pathway"/>
    <property type="evidence" value="ECO:0007669"/>
    <property type="project" value="TreeGrafter"/>
</dbReference>
<dbReference type="GO" id="GO:0005085">
    <property type="term" value="F:guanyl-nucleotide exchange factor activity"/>
    <property type="evidence" value="ECO:0007669"/>
    <property type="project" value="UniProtKB-KW"/>
</dbReference>